<evidence type="ECO:0000256" key="5">
    <source>
        <dbReference type="ARBA" id="ARBA00022692"/>
    </source>
</evidence>
<dbReference type="SUPFAM" id="SSF56954">
    <property type="entry name" value="Outer membrane efflux proteins (OEP)"/>
    <property type="match status" value="1"/>
</dbReference>
<evidence type="ECO:0000313" key="8">
    <source>
        <dbReference type="EMBL" id="BAU54400.1"/>
    </source>
</evidence>
<dbReference type="InterPro" id="IPR051906">
    <property type="entry name" value="TolC-like"/>
</dbReference>
<dbReference type="AlphaFoldDB" id="A0A110B2U2"/>
<reference evidence="8 9" key="1">
    <citation type="submission" date="2015-12" db="EMBL/GenBank/DDBJ databases">
        <title>Genome sequence of Mucilaginibacter gotjawali.</title>
        <authorList>
            <person name="Lee J.S."/>
            <person name="Lee K.C."/>
            <person name="Kim K.K."/>
            <person name="Lee B.W."/>
        </authorList>
    </citation>
    <scope>NUCLEOTIDE SEQUENCE [LARGE SCALE GENOMIC DNA]</scope>
    <source>
        <strain evidence="8 9">SA3-7</strain>
    </source>
</reference>
<gene>
    <name evidence="8" type="ORF">MgSA37_02576</name>
</gene>
<dbReference type="InterPro" id="IPR003423">
    <property type="entry name" value="OMP_efflux"/>
</dbReference>
<sequence>MRFSKYYLTLLFLAGGVLAHAQQDTVITLQQCLEIAIKNNLSVKQASVTAEQAHIGLNQAKENLIPYISGGANRNLTSGRALNPVTNAYITQSVTSDNYNLSGNVTVFNGLALQNAIKQASLAYQSGKMAYQAAKDLVTVNVITNYLMVLDAKELLKQNESQLAVAKENLDIAATKENYGANTTASTFSDLKGAYAGSKVNVVQGQNSLDAAKLSLYQLMNIPYNKNVQLQPLTAEDLVGDKDVNAEQVYETALQQLATVKAATLMRQSAEKGVQYARGLLYPSLFLAGGIGTNYSNLNTQSYYSQFRNNYGTDIEIGLNIPIFTNHVKKNAVALAKLNLLNYEYIEEGTKVQVKQSVETAWSNMLAAYNRYSALQDEANAYAESYRVQKIRFDAGVITSDLFLIAKGNMDAAELNLIAARYDYIIYSKILDYYQGKLTQ</sequence>
<keyword evidence="9" id="KW-1185">Reference proteome</keyword>
<dbReference type="PANTHER" id="PTHR30026:SF20">
    <property type="entry name" value="OUTER MEMBRANE PROTEIN TOLC"/>
    <property type="match status" value="1"/>
</dbReference>
<comment type="subcellular location">
    <subcellularLocation>
        <location evidence="1">Cell outer membrane</location>
    </subcellularLocation>
</comment>
<evidence type="ECO:0000256" key="6">
    <source>
        <dbReference type="ARBA" id="ARBA00023136"/>
    </source>
</evidence>
<dbReference type="Proteomes" id="UP000218263">
    <property type="component" value="Chromosome"/>
</dbReference>
<keyword evidence="6" id="KW-0472">Membrane</keyword>
<keyword evidence="7" id="KW-0998">Cell outer membrane</keyword>
<evidence type="ECO:0000313" key="9">
    <source>
        <dbReference type="Proteomes" id="UP000218263"/>
    </source>
</evidence>
<accession>A0A110B2U2</accession>
<evidence type="ECO:0000256" key="4">
    <source>
        <dbReference type="ARBA" id="ARBA00022452"/>
    </source>
</evidence>
<name>A0A110B2U2_9SPHI</name>
<dbReference type="PANTHER" id="PTHR30026">
    <property type="entry name" value="OUTER MEMBRANE PROTEIN TOLC"/>
    <property type="match status" value="1"/>
</dbReference>
<keyword evidence="4" id="KW-1134">Transmembrane beta strand</keyword>
<dbReference type="RefSeq" id="WP_096352333.1">
    <property type="nucleotide sequence ID" value="NZ_AP017313.1"/>
</dbReference>
<comment type="similarity">
    <text evidence="2">Belongs to the outer membrane factor (OMF) (TC 1.B.17) family.</text>
</comment>
<dbReference type="Pfam" id="PF02321">
    <property type="entry name" value="OEP"/>
    <property type="match status" value="2"/>
</dbReference>
<evidence type="ECO:0000256" key="2">
    <source>
        <dbReference type="ARBA" id="ARBA00007613"/>
    </source>
</evidence>
<dbReference type="KEGG" id="mgot:MgSA37_02576"/>
<dbReference type="GO" id="GO:1990281">
    <property type="term" value="C:efflux pump complex"/>
    <property type="evidence" value="ECO:0007669"/>
    <property type="project" value="TreeGrafter"/>
</dbReference>
<dbReference type="GO" id="GO:0009279">
    <property type="term" value="C:cell outer membrane"/>
    <property type="evidence" value="ECO:0007669"/>
    <property type="project" value="UniProtKB-SubCell"/>
</dbReference>
<dbReference type="Gene3D" id="1.20.1600.10">
    <property type="entry name" value="Outer membrane efflux proteins (OEP)"/>
    <property type="match status" value="1"/>
</dbReference>
<dbReference type="GO" id="GO:0015562">
    <property type="term" value="F:efflux transmembrane transporter activity"/>
    <property type="evidence" value="ECO:0007669"/>
    <property type="project" value="InterPro"/>
</dbReference>
<evidence type="ECO:0000256" key="1">
    <source>
        <dbReference type="ARBA" id="ARBA00004442"/>
    </source>
</evidence>
<evidence type="ECO:0000256" key="3">
    <source>
        <dbReference type="ARBA" id="ARBA00022448"/>
    </source>
</evidence>
<keyword evidence="5" id="KW-0812">Transmembrane</keyword>
<evidence type="ECO:0000256" key="7">
    <source>
        <dbReference type="ARBA" id="ARBA00023237"/>
    </source>
</evidence>
<proteinExistence type="inferred from homology"/>
<dbReference type="GO" id="GO:0015288">
    <property type="term" value="F:porin activity"/>
    <property type="evidence" value="ECO:0007669"/>
    <property type="project" value="TreeGrafter"/>
</dbReference>
<dbReference type="OrthoDB" id="9811587at2"/>
<protein>
    <submittedName>
        <fullName evidence="8">Outer membrane channel protein</fullName>
    </submittedName>
</protein>
<organism evidence="8 9">
    <name type="scientific">Mucilaginibacter gotjawali</name>
    <dbReference type="NCBI Taxonomy" id="1550579"/>
    <lineage>
        <taxon>Bacteria</taxon>
        <taxon>Pseudomonadati</taxon>
        <taxon>Bacteroidota</taxon>
        <taxon>Sphingobacteriia</taxon>
        <taxon>Sphingobacteriales</taxon>
        <taxon>Sphingobacteriaceae</taxon>
        <taxon>Mucilaginibacter</taxon>
    </lineage>
</organism>
<dbReference type="EMBL" id="AP017313">
    <property type="protein sequence ID" value="BAU54400.1"/>
    <property type="molecule type" value="Genomic_DNA"/>
</dbReference>
<keyword evidence="3" id="KW-0813">Transport</keyword>